<evidence type="ECO:0000313" key="4">
    <source>
        <dbReference type="EMBL" id="RMM74193.1"/>
    </source>
</evidence>
<dbReference type="PANTHER" id="PTHR44051:SF2">
    <property type="entry name" value="HYPOTHETICAL GLUTATHIONE S-TRANSFERASE LIKE PROTEIN"/>
    <property type="match status" value="1"/>
</dbReference>
<dbReference type="AlphaFoldDB" id="A0A3M3GIR7"/>
<evidence type="ECO:0000259" key="2">
    <source>
        <dbReference type="PROSITE" id="PS50404"/>
    </source>
</evidence>
<feature type="domain" description="GST N-terminal" evidence="2">
    <location>
        <begin position="9"/>
        <end position="90"/>
    </location>
</feature>
<dbReference type="SUPFAM" id="SSF52833">
    <property type="entry name" value="Thioredoxin-like"/>
    <property type="match status" value="1"/>
</dbReference>
<dbReference type="SFLD" id="SFLDG00358">
    <property type="entry name" value="Main_(cytGST)"/>
    <property type="match status" value="1"/>
</dbReference>
<sequence>MQSTRRWRHTMKLYDLQASGNCYKVRLFAALAHIELEVVAVDFLNGEHKKPPLSDLNPLGELPVLQDGPVVLRDSQAILIYLAGEYGGLAWWPAHPQGQAEIAQWLSFAGNEIQHSLCAARLVQKFGAALNKAEALQKSSVVLGLLDKHLEQHDWLAMGRPTIAECAVYPYVVLAPEGGVELGAYPSVLRWVERVAGLAGYQSV</sequence>
<evidence type="ECO:0000313" key="5">
    <source>
        <dbReference type="Proteomes" id="UP000276829"/>
    </source>
</evidence>
<dbReference type="PROSITE" id="PS50404">
    <property type="entry name" value="GST_NTER"/>
    <property type="match status" value="1"/>
</dbReference>
<dbReference type="Pfam" id="PF02798">
    <property type="entry name" value="GST_N"/>
    <property type="match status" value="1"/>
</dbReference>
<dbReference type="EMBL" id="RBON01000042">
    <property type="protein sequence ID" value="RMM74193.1"/>
    <property type="molecule type" value="Genomic_DNA"/>
</dbReference>
<gene>
    <name evidence="4" type="ORF">ALQ73_04721</name>
</gene>
<keyword evidence="4" id="KW-0808">Transferase</keyword>
<dbReference type="InterPro" id="IPR036282">
    <property type="entry name" value="Glutathione-S-Trfase_C_sf"/>
</dbReference>
<organism evidence="4 5">
    <name type="scientific">Pseudomonas savastanoi pv. glycinea</name>
    <name type="common">Pseudomonas syringae pv. glycinea</name>
    <dbReference type="NCBI Taxonomy" id="318"/>
    <lineage>
        <taxon>Bacteria</taxon>
        <taxon>Pseudomonadati</taxon>
        <taxon>Pseudomonadota</taxon>
        <taxon>Gammaproteobacteria</taxon>
        <taxon>Pseudomonadales</taxon>
        <taxon>Pseudomonadaceae</taxon>
        <taxon>Pseudomonas</taxon>
    </lineage>
</organism>
<dbReference type="GO" id="GO:0016740">
    <property type="term" value="F:transferase activity"/>
    <property type="evidence" value="ECO:0007669"/>
    <property type="project" value="UniProtKB-KW"/>
</dbReference>
<dbReference type="Gene3D" id="3.40.30.10">
    <property type="entry name" value="Glutaredoxin"/>
    <property type="match status" value="1"/>
</dbReference>
<evidence type="ECO:0000256" key="1">
    <source>
        <dbReference type="RuleBase" id="RU003494"/>
    </source>
</evidence>
<dbReference type="PROSITE" id="PS50405">
    <property type="entry name" value="GST_CTER"/>
    <property type="match status" value="1"/>
</dbReference>
<dbReference type="InterPro" id="IPR004046">
    <property type="entry name" value="GST_C"/>
</dbReference>
<evidence type="ECO:0000259" key="3">
    <source>
        <dbReference type="PROSITE" id="PS50405"/>
    </source>
</evidence>
<dbReference type="InterPro" id="IPR004045">
    <property type="entry name" value="Glutathione_S-Trfase_N"/>
</dbReference>
<dbReference type="Proteomes" id="UP000276829">
    <property type="component" value="Unassembled WGS sequence"/>
</dbReference>
<proteinExistence type="inferred from homology"/>
<dbReference type="SUPFAM" id="SSF47616">
    <property type="entry name" value="GST C-terminal domain-like"/>
    <property type="match status" value="1"/>
</dbReference>
<dbReference type="Gene3D" id="1.20.1050.10">
    <property type="match status" value="1"/>
</dbReference>
<dbReference type="InterPro" id="IPR040079">
    <property type="entry name" value="Glutathione_S-Trfase"/>
</dbReference>
<dbReference type="Pfam" id="PF00043">
    <property type="entry name" value="GST_C"/>
    <property type="match status" value="1"/>
</dbReference>
<dbReference type="InterPro" id="IPR036249">
    <property type="entry name" value="Thioredoxin-like_sf"/>
</dbReference>
<dbReference type="PANTHER" id="PTHR44051">
    <property type="entry name" value="GLUTATHIONE S-TRANSFERASE-RELATED"/>
    <property type="match status" value="1"/>
</dbReference>
<name>A0A3M3GIR7_PSESG</name>
<dbReference type="SFLD" id="SFLDS00019">
    <property type="entry name" value="Glutathione_Transferase_(cytos"/>
    <property type="match status" value="1"/>
</dbReference>
<dbReference type="InterPro" id="IPR010987">
    <property type="entry name" value="Glutathione-S-Trfase_C-like"/>
</dbReference>
<feature type="domain" description="GST C-terminal" evidence="3">
    <location>
        <begin position="95"/>
        <end position="204"/>
    </location>
</feature>
<dbReference type="CDD" id="cd03206">
    <property type="entry name" value="GST_C_7"/>
    <property type="match status" value="1"/>
</dbReference>
<protein>
    <submittedName>
        <fullName evidence="4">Glutathione S-transferase protein</fullName>
    </submittedName>
</protein>
<comment type="similarity">
    <text evidence="1">Belongs to the GST superfamily.</text>
</comment>
<reference evidence="4 5" key="1">
    <citation type="submission" date="2018-08" db="EMBL/GenBank/DDBJ databases">
        <title>Recombination of ecologically and evolutionarily significant loci maintains genetic cohesion in the Pseudomonas syringae species complex.</title>
        <authorList>
            <person name="Dillon M."/>
            <person name="Thakur S."/>
            <person name="Almeida R.N.D."/>
            <person name="Weir B.S."/>
            <person name="Guttman D.S."/>
        </authorList>
    </citation>
    <scope>NUCLEOTIDE SEQUENCE [LARGE SCALE GENOMIC DNA]</scope>
    <source>
        <strain evidence="4 5">ICMP 4324</strain>
    </source>
</reference>
<comment type="caution">
    <text evidence="4">The sequence shown here is derived from an EMBL/GenBank/DDBJ whole genome shotgun (WGS) entry which is preliminary data.</text>
</comment>
<accession>A0A3M3GIR7</accession>
<dbReference type="CDD" id="cd03056">
    <property type="entry name" value="GST_N_4"/>
    <property type="match status" value="1"/>
</dbReference>